<dbReference type="KEGG" id="rca:Rcas_0769"/>
<accession>A7NHE2</accession>
<protein>
    <recommendedName>
        <fullName evidence="3">Capsule polysaccharide biosynthesis protein</fullName>
    </recommendedName>
</protein>
<dbReference type="RefSeq" id="WP_012119319.1">
    <property type="nucleotide sequence ID" value="NC_009767.1"/>
</dbReference>
<dbReference type="STRING" id="383372.Rcas_0769"/>
<organism evidence="1 2">
    <name type="scientific">Roseiflexus castenholzii (strain DSM 13941 / HLO8)</name>
    <dbReference type="NCBI Taxonomy" id="383372"/>
    <lineage>
        <taxon>Bacteria</taxon>
        <taxon>Bacillati</taxon>
        <taxon>Chloroflexota</taxon>
        <taxon>Chloroflexia</taxon>
        <taxon>Chloroflexales</taxon>
        <taxon>Roseiflexineae</taxon>
        <taxon>Roseiflexaceae</taxon>
        <taxon>Roseiflexus</taxon>
    </lineage>
</organism>
<keyword evidence="2" id="KW-1185">Reference proteome</keyword>
<evidence type="ECO:0000313" key="1">
    <source>
        <dbReference type="EMBL" id="ABU56889.1"/>
    </source>
</evidence>
<evidence type="ECO:0008006" key="3">
    <source>
        <dbReference type="Google" id="ProtNLM"/>
    </source>
</evidence>
<dbReference type="AlphaFoldDB" id="A7NHE2"/>
<gene>
    <name evidence="1" type="ordered locus">Rcas_0769</name>
</gene>
<name>A7NHE2_ROSCS</name>
<dbReference type="HOGENOM" id="CLU_565998_0_0_0"/>
<sequence>MKPQQGPFCPDLKHQFAKANQRLVEMEEKYDLLHFQIDGWCVWPLLRFSVGSLLYGFEYSHSTARYSYFDLASAAAVDLYKILTASSREVVVRAYDSNRSEKRGEKFIDIFFDDLLVHTGSYFKIEILSNPIFSEARKAALVKADMTSTLFGFIAKLLSKTISSQEIHKISREISIVLSKKEGLENFKQEYIYTVINNFIWSYRLYRWLFRKIRPRYLLIVNPYGDHAVVAAARSMDVEVIEFQHGYIVPWHVGYSWPKYARNYKKHMPIPDKIFLYGEYWRQFLITDGFWDESELIVVGSLRMDYHRQTNLSRPKGTVRLLWTTQPIAVDKSIDFMVKFLEEYTGTTPLEIYIKLHPGETSKAKYEDAFKSFKFVKVLNSTEMPSVFDILRSSHIHVSLSSTCHFEALALGIPTVVLPVEGHEHVTPLKEFSGAFLAENPRDLVEIINNLENITISSSTSHLLFANDSLNNIKKEIGL</sequence>
<dbReference type="SUPFAM" id="SSF53756">
    <property type="entry name" value="UDP-Glycosyltransferase/glycogen phosphorylase"/>
    <property type="match status" value="1"/>
</dbReference>
<dbReference type="InterPro" id="IPR043148">
    <property type="entry name" value="TagF_C"/>
</dbReference>
<dbReference type="EMBL" id="CP000804">
    <property type="protein sequence ID" value="ABU56889.1"/>
    <property type="molecule type" value="Genomic_DNA"/>
</dbReference>
<dbReference type="eggNOG" id="COG1887">
    <property type="taxonomic scope" value="Bacteria"/>
</dbReference>
<dbReference type="Gene3D" id="3.40.50.12580">
    <property type="match status" value="1"/>
</dbReference>
<proteinExistence type="predicted"/>
<evidence type="ECO:0000313" key="2">
    <source>
        <dbReference type="Proteomes" id="UP000000263"/>
    </source>
</evidence>
<dbReference type="Proteomes" id="UP000000263">
    <property type="component" value="Chromosome"/>
</dbReference>
<dbReference type="OrthoDB" id="1492777at2"/>
<reference evidence="1 2" key="1">
    <citation type="submission" date="2007-08" db="EMBL/GenBank/DDBJ databases">
        <title>Complete sequence of Roseiflexus castenholzii DSM 13941.</title>
        <authorList>
            <consortium name="US DOE Joint Genome Institute"/>
            <person name="Copeland A."/>
            <person name="Lucas S."/>
            <person name="Lapidus A."/>
            <person name="Barry K."/>
            <person name="Glavina del Rio T."/>
            <person name="Dalin E."/>
            <person name="Tice H."/>
            <person name="Pitluck S."/>
            <person name="Thompson L.S."/>
            <person name="Brettin T."/>
            <person name="Bruce D."/>
            <person name="Detter J.C."/>
            <person name="Han C."/>
            <person name="Tapia R."/>
            <person name="Schmutz J."/>
            <person name="Larimer F."/>
            <person name="Land M."/>
            <person name="Hauser L."/>
            <person name="Kyrpides N."/>
            <person name="Mikhailova N."/>
            <person name="Bryant D.A."/>
            <person name="Hanada S."/>
            <person name="Tsukatani Y."/>
            <person name="Richardson P."/>
        </authorList>
    </citation>
    <scope>NUCLEOTIDE SEQUENCE [LARGE SCALE GENOMIC DNA]</scope>
    <source>
        <strain evidence="2">DSM 13941 / HLO8</strain>
    </source>
</reference>